<evidence type="ECO:0000313" key="4">
    <source>
        <dbReference type="EMBL" id="OCT46637.1"/>
    </source>
</evidence>
<dbReference type="VEuPathDB" id="FungiDB:G647_01364"/>
<dbReference type="SMART" id="SM00054">
    <property type="entry name" value="EFh"/>
    <property type="match status" value="1"/>
</dbReference>
<dbReference type="OrthoDB" id="3942885at2759"/>
<protein>
    <recommendedName>
        <fullName evidence="3">EF-hand domain-containing protein</fullName>
    </recommendedName>
</protein>
<accession>A0A1C1CDW2</accession>
<dbReference type="InterPro" id="IPR011992">
    <property type="entry name" value="EF-hand-dom_pair"/>
</dbReference>
<dbReference type="PROSITE" id="PS50222">
    <property type="entry name" value="EF_HAND_2"/>
    <property type="match status" value="1"/>
</dbReference>
<dbReference type="VEuPathDB" id="FungiDB:CLCR_01845"/>
<sequence length="746" mass="84877">MGSPISIGDFISVCQVAYTATPTLSFCLAWSNEFIVALSLTAPQIYDRCKSSVTEFRELSREVASLQIILDDIKSFWERQEERGHALPEDKQIRLGSICSGCREVLDDLGALLVRHRQLGRTQSFRERLRWAPKDIGPMRNRLMAQTMYLSSLHASLVASSTADEQERSQAQILLAVNTIHKGYEDGTRRTSALSQATVEDIDVDESEAWEGITSEIQRENVDRTVIHANRNFIKRWMFRVMLADVGESDEYGAEQEAPPTSVTQQPTSPLAETEDMYRAPERTASWVSSQSRPQTEYDVISSGVPDSSDHQPVERTPNFGSHRSKTSDWRPVAGPNADYVEALLARLLSSDETVDKNREHVTLIAKRMFCQLDFSSQGHLYHRSVEERCWAAIQKSEVKLERAHLRRLIKAGDKDHNNKIDLDEFITFVKELLTAAQDAKEAGFRDAIEASNEEGLGYMSTYVQKRSTTALPWNWKRSTSSRATWTFATPRMTALFRSDRPPHADLSTFANMELAANRCIDVLDSTFNERSKEITRLSKEQFGEYQQPFRNVLEVAAQFSLFSQQDPEGTLHELDRFDEVAALVPMEEDETYQDCPIMELRLLKDQSFALLRSLLGFVMVLDSGTGANHEKTPLSLEDWRKLRITDRADRILQSSSFFLGARRIVDESRQWLSSHPQLTGAAFEGLETALRLYRQQIQLEHARQTASHMVQLQSENMVTIEIVKAEGFPKKNRIRMLLFLSRGTC</sequence>
<name>A0A1C1CDW2_9EURO</name>
<dbReference type="InterPro" id="IPR002048">
    <property type="entry name" value="EF_hand_dom"/>
</dbReference>
<evidence type="ECO:0000256" key="2">
    <source>
        <dbReference type="SAM" id="MobiDB-lite"/>
    </source>
</evidence>
<reference evidence="5" key="1">
    <citation type="submission" date="2015-07" db="EMBL/GenBank/DDBJ databases">
        <authorList>
            <person name="Teixeira M.M."/>
            <person name="Souza R.C."/>
            <person name="Almeida L.G."/>
            <person name="Vicente V.A."/>
            <person name="de Hoog S."/>
            <person name="Bocca A.L."/>
            <person name="de Almeida S.R."/>
            <person name="Vasconcelos A.T."/>
            <person name="Felipe M.S."/>
        </authorList>
    </citation>
    <scope>NUCLEOTIDE SEQUENCE [LARGE SCALE GENOMIC DNA]</scope>
    <source>
        <strain evidence="5">KSF</strain>
    </source>
</reference>
<keyword evidence="5" id="KW-1185">Reference proteome</keyword>
<dbReference type="STRING" id="86049.A0A1C1CDW2"/>
<gene>
    <name evidence="4" type="ORF">CLCR_01845</name>
</gene>
<evidence type="ECO:0000256" key="1">
    <source>
        <dbReference type="ARBA" id="ARBA00022837"/>
    </source>
</evidence>
<dbReference type="SUPFAM" id="SSF47473">
    <property type="entry name" value="EF-hand"/>
    <property type="match status" value="1"/>
</dbReference>
<dbReference type="Gene3D" id="1.10.238.10">
    <property type="entry name" value="EF-hand"/>
    <property type="match status" value="1"/>
</dbReference>
<feature type="compositionally biased region" description="Polar residues" evidence="2">
    <location>
        <begin position="286"/>
        <end position="295"/>
    </location>
</feature>
<dbReference type="PROSITE" id="PS00018">
    <property type="entry name" value="EF_HAND_1"/>
    <property type="match status" value="1"/>
</dbReference>
<organism evidence="4 5">
    <name type="scientific">Cladophialophora carrionii</name>
    <dbReference type="NCBI Taxonomy" id="86049"/>
    <lineage>
        <taxon>Eukaryota</taxon>
        <taxon>Fungi</taxon>
        <taxon>Dikarya</taxon>
        <taxon>Ascomycota</taxon>
        <taxon>Pezizomycotina</taxon>
        <taxon>Eurotiomycetes</taxon>
        <taxon>Chaetothyriomycetidae</taxon>
        <taxon>Chaetothyriales</taxon>
        <taxon>Herpotrichiellaceae</taxon>
        <taxon>Cladophialophora</taxon>
    </lineage>
</organism>
<comment type="caution">
    <text evidence="4">The sequence shown here is derived from an EMBL/GenBank/DDBJ whole genome shotgun (WGS) entry which is preliminary data.</text>
</comment>
<evidence type="ECO:0000259" key="3">
    <source>
        <dbReference type="PROSITE" id="PS50222"/>
    </source>
</evidence>
<evidence type="ECO:0000313" key="5">
    <source>
        <dbReference type="Proteomes" id="UP000094526"/>
    </source>
</evidence>
<keyword evidence="1" id="KW-0106">Calcium</keyword>
<feature type="compositionally biased region" description="Low complexity" evidence="2">
    <location>
        <begin position="259"/>
        <end position="270"/>
    </location>
</feature>
<dbReference type="AlphaFoldDB" id="A0A1C1CDW2"/>
<feature type="domain" description="EF-hand" evidence="3">
    <location>
        <begin position="401"/>
        <end position="436"/>
    </location>
</feature>
<dbReference type="Proteomes" id="UP000094526">
    <property type="component" value="Unassembled WGS sequence"/>
</dbReference>
<dbReference type="EMBL" id="LGRB01000015">
    <property type="protein sequence ID" value="OCT46637.1"/>
    <property type="molecule type" value="Genomic_DNA"/>
</dbReference>
<proteinExistence type="predicted"/>
<dbReference type="InterPro" id="IPR018247">
    <property type="entry name" value="EF_Hand_1_Ca_BS"/>
</dbReference>
<feature type="region of interest" description="Disordered" evidence="2">
    <location>
        <begin position="250"/>
        <end position="333"/>
    </location>
</feature>
<dbReference type="GO" id="GO:0005509">
    <property type="term" value="F:calcium ion binding"/>
    <property type="evidence" value="ECO:0007669"/>
    <property type="project" value="InterPro"/>
</dbReference>